<proteinExistence type="predicted"/>
<reference evidence="1 2" key="1">
    <citation type="submission" date="2019-08" db="EMBL/GenBank/DDBJ databases">
        <title>The genome of the soybean aphid Biotype 1, its phylome, world population structure and adaptation to the North American continent.</title>
        <authorList>
            <person name="Giordano R."/>
            <person name="Donthu R.K."/>
            <person name="Hernandez A.G."/>
            <person name="Wright C.L."/>
            <person name="Zimin A.V."/>
        </authorList>
    </citation>
    <scope>NUCLEOTIDE SEQUENCE [LARGE SCALE GENOMIC DNA]</scope>
    <source>
        <tissue evidence="1">Whole aphids</tissue>
    </source>
</reference>
<organism evidence="1 2">
    <name type="scientific">Aphis glycines</name>
    <name type="common">Soybean aphid</name>
    <dbReference type="NCBI Taxonomy" id="307491"/>
    <lineage>
        <taxon>Eukaryota</taxon>
        <taxon>Metazoa</taxon>
        <taxon>Ecdysozoa</taxon>
        <taxon>Arthropoda</taxon>
        <taxon>Hexapoda</taxon>
        <taxon>Insecta</taxon>
        <taxon>Pterygota</taxon>
        <taxon>Neoptera</taxon>
        <taxon>Paraneoptera</taxon>
        <taxon>Hemiptera</taxon>
        <taxon>Sternorrhyncha</taxon>
        <taxon>Aphidomorpha</taxon>
        <taxon>Aphidoidea</taxon>
        <taxon>Aphididae</taxon>
        <taxon>Aphidini</taxon>
        <taxon>Aphis</taxon>
        <taxon>Aphis</taxon>
    </lineage>
</organism>
<name>A0A6G0T7G6_APHGL</name>
<dbReference type="OrthoDB" id="10550927at2759"/>
<dbReference type="Proteomes" id="UP000475862">
    <property type="component" value="Unassembled WGS sequence"/>
</dbReference>
<sequence length="188" mass="22267">MTEKRQFLRNTSFRPNRFFFMVVIQKLNTENTRNIHQILNFYEICRKRENLQFHHKQSFLLKCSYIVYCETYDTCCPPNLCLQITFHFKRVEYCTNILKSSKKCYSEKIASCFCTTYRLYKKTLKLIPLKILYLNFDDPNVSSMGSIVIHIAPKLKMISPSLFNVDLPKLKILNGPKHHMIYSVTVSA</sequence>
<accession>A0A6G0T7G6</accession>
<protein>
    <submittedName>
        <fullName evidence="1">Uncharacterized protein</fullName>
    </submittedName>
</protein>
<gene>
    <name evidence="1" type="ORF">AGLY_013002</name>
</gene>
<evidence type="ECO:0000313" key="1">
    <source>
        <dbReference type="EMBL" id="KAE9527304.1"/>
    </source>
</evidence>
<comment type="caution">
    <text evidence="1">The sequence shown here is derived from an EMBL/GenBank/DDBJ whole genome shotgun (WGS) entry which is preliminary data.</text>
</comment>
<evidence type="ECO:0000313" key="2">
    <source>
        <dbReference type="Proteomes" id="UP000475862"/>
    </source>
</evidence>
<keyword evidence="2" id="KW-1185">Reference proteome</keyword>
<dbReference type="EMBL" id="VYZN01000053">
    <property type="protein sequence ID" value="KAE9527304.1"/>
    <property type="molecule type" value="Genomic_DNA"/>
</dbReference>
<dbReference type="AlphaFoldDB" id="A0A6G0T7G6"/>